<evidence type="ECO:0000256" key="1">
    <source>
        <dbReference type="ARBA" id="ARBA00022801"/>
    </source>
</evidence>
<keyword evidence="7" id="KW-1185">Reference proteome</keyword>
<evidence type="ECO:0000256" key="2">
    <source>
        <dbReference type="ARBA" id="ARBA00022825"/>
    </source>
</evidence>
<reference evidence="6 7" key="1">
    <citation type="submission" date="2019-02" db="EMBL/GenBank/DDBJ databases">
        <title>Deep-cultivation of Planctomycetes and their phenomic and genomic characterization uncovers novel biology.</title>
        <authorList>
            <person name="Wiegand S."/>
            <person name="Jogler M."/>
            <person name="Boedeker C."/>
            <person name="Pinto D."/>
            <person name="Vollmers J."/>
            <person name="Rivas-Marin E."/>
            <person name="Kohn T."/>
            <person name="Peeters S.H."/>
            <person name="Heuer A."/>
            <person name="Rast P."/>
            <person name="Oberbeckmann S."/>
            <person name="Bunk B."/>
            <person name="Jeske O."/>
            <person name="Meyerdierks A."/>
            <person name="Storesund J.E."/>
            <person name="Kallscheuer N."/>
            <person name="Luecker S."/>
            <person name="Lage O.M."/>
            <person name="Pohl T."/>
            <person name="Merkel B.J."/>
            <person name="Hornburger P."/>
            <person name="Mueller R.-W."/>
            <person name="Bruemmer F."/>
            <person name="Labrenz M."/>
            <person name="Spormann A.M."/>
            <person name="Op den Camp H."/>
            <person name="Overmann J."/>
            <person name="Amann R."/>
            <person name="Jetten M.S.M."/>
            <person name="Mascher T."/>
            <person name="Medema M.H."/>
            <person name="Devos D.P."/>
            <person name="Kaster A.-K."/>
            <person name="Ovreas L."/>
            <person name="Rohde M."/>
            <person name="Galperin M.Y."/>
            <person name="Jogler C."/>
        </authorList>
    </citation>
    <scope>NUCLEOTIDE SEQUENCE [LARGE SCALE GENOMIC DNA]</scope>
    <source>
        <strain evidence="6 7">Poly30</strain>
    </source>
</reference>
<dbReference type="PANTHER" id="PTHR42776:SF27">
    <property type="entry name" value="DIPEPTIDYL PEPTIDASE FAMILY MEMBER 6"/>
    <property type="match status" value="1"/>
</dbReference>
<dbReference type="OrthoDB" id="108903at2"/>
<sequence precursor="true">MLRLFPLFTVLSTVSIAVPVASAHFLAITQEEAPVAPEETVSSKEEASLDVSKPKTSKEEDWQEWERLGGAVFSPDGRWIAYTIARNDGTSELRLRVIAADSTEVLKEGGNPTFSDDGKWLAYSIGKSDDETEKLRKAKKPVENQMGLFDLVRGEKVEIDGVRSFEFSSDGAFLAMRRYAPKGDENGTDLVIRDLATGLDTHFGRVTSDAWSESGPWIALTVDAPEKQGNGLRVYHAASGVLRTLDSAEAEYVGMSWREDSADLAVMRKKSYEDDEDATFTVLAWKDVSKKSTEPAAFYQFNAEGFPEDLRVTELAGLRWSDDGAALYFGLKEWDEKPAELAKEAESSEKAESPEKEGAAKDGEKPAEVETESKAESKEKSKKREALRDSLEDAPGVEVWHARDIRIIPRQKLMEGRDERETLMAVWWIEENRLVQLENTHVEDVEILEGGLRALGRDETPHEEEQRFAATQADIFSVDVKTGDHTRLLERVKFTMTGHPKGRYFLYVRDGHIWSHDLDTSESVNLTGGVDTNFIDQEDSSLTDEKDPYGVCGWTKDGKRVLLYDRYDIWSFPLKGGKPDRLTSGAENQIVARRARVAADRDDDEFVKMDEGFYVSLYGDLTKKSGYGMIQGGSPMKPLIWKDAQVSRLMRAEDAPVFAYRVEDFDDSPDLVVTGPKLADTKEVSATNAFASQFAWGHSELVDYENANGVPLQGALFYPAGYDPSKTYPMVVYIYELRSQSLHQYASPSETNPYSTAVFTQNGYFVFQPDIVYRAQNPGLSAVECVVPAVQKVLESGKVDPKRVGLFGHSWGAYQTAFIVTQTDLFAAGIAGAPLTNMMSMSMSIYWNSGETDAKIFHESQGRMDRPFWRDVQTYIANSPIFSIEKLNTPLLVAFGDNDGAVDWQQGIEMYNAARLAQRPYVMLVYPGENHGLREKPNQVDYHHRVREWFDTYLNGAEAPKWISEGMPWLEQKEALEKKGDKGKEKE</sequence>
<keyword evidence="1 6" id="KW-0378">Hydrolase</keyword>
<accession>A0A518EZA4</accession>
<dbReference type="PANTHER" id="PTHR42776">
    <property type="entry name" value="SERINE PEPTIDASE S9 FAMILY MEMBER"/>
    <property type="match status" value="1"/>
</dbReference>
<dbReference type="AlphaFoldDB" id="A0A518EZA4"/>
<dbReference type="SUPFAM" id="SSF82171">
    <property type="entry name" value="DPP6 N-terminal domain-like"/>
    <property type="match status" value="2"/>
</dbReference>
<name>A0A518EZA4_9BACT</name>
<feature type="region of interest" description="Disordered" evidence="3">
    <location>
        <begin position="35"/>
        <end position="57"/>
    </location>
</feature>
<dbReference type="GO" id="GO:0004252">
    <property type="term" value="F:serine-type endopeptidase activity"/>
    <property type="evidence" value="ECO:0007669"/>
    <property type="project" value="TreeGrafter"/>
</dbReference>
<dbReference type="Gene3D" id="3.40.50.1820">
    <property type="entry name" value="alpha/beta hydrolase"/>
    <property type="match status" value="1"/>
</dbReference>
<dbReference type="InterPro" id="IPR011659">
    <property type="entry name" value="WD40"/>
</dbReference>
<feature type="domain" description="Peptidase S9 prolyl oligopeptidase catalytic" evidence="5">
    <location>
        <begin position="786"/>
        <end position="956"/>
    </location>
</feature>
<protein>
    <submittedName>
        <fullName evidence="6">Prolyl tripeptidyl peptidase</fullName>
        <ecNumber evidence="6">3.4.14.12</ecNumber>
    </submittedName>
</protein>
<proteinExistence type="predicted"/>
<keyword evidence="4" id="KW-0732">Signal</keyword>
<feature type="compositionally biased region" description="Basic and acidic residues" evidence="3">
    <location>
        <begin position="41"/>
        <end position="57"/>
    </location>
</feature>
<dbReference type="Gene3D" id="2.120.10.30">
    <property type="entry name" value="TolB, C-terminal domain"/>
    <property type="match status" value="3"/>
</dbReference>
<gene>
    <name evidence="6" type="primary">ptpA_5</name>
    <name evidence="6" type="ORF">Poly30_49690</name>
</gene>
<evidence type="ECO:0000313" key="6">
    <source>
        <dbReference type="EMBL" id="QDV09411.1"/>
    </source>
</evidence>
<evidence type="ECO:0000256" key="3">
    <source>
        <dbReference type="SAM" id="MobiDB-lite"/>
    </source>
</evidence>
<evidence type="ECO:0000313" key="7">
    <source>
        <dbReference type="Proteomes" id="UP000320390"/>
    </source>
</evidence>
<dbReference type="Pfam" id="PF00326">
    <property type="entry name" value="Peptidase_S9"/>
    <property type="match status" value="1"/>
</dbReference>
<dbReference type="EC" id="3.4.14.12" evidence="6"/>
<dbReference type="InterPro" id="IPR011042">
    <property type="entry name" value="6-blade_b-propeller_TolB-like"/>
</dbReference>
<dbReference type="EMBL" id="CP036434">
    <property type="protein sequence ID" value="QDV09411.1"/>
    <property type="molecule type" value="Genomic_DNA"/>
</dbReference>
<keyword evidence="2" id="KW-0645">Protease</keyword>
<dbReference type="InterPro" id="IPR029058">
    <property type="entry name" value="AB_hydrolase_fold"/>
</dbReference>
<dbReference type="InterPro" id="IPR001375">
    <property type="entry name" value="Peptidase_S9_cat"/>
</dbReference>
<dbReference type="RefSeq" id="WP_145203718.1">
    <property type="nucleotide sequence ID" value="NZ_CP036434.1"/>
</dbReference>
<dbReference type="SUPFAM" id="SSF53474">
    <property type="entry name" value="alpha/beta-Hydrolases"/>
    <property type="match status" value="1"/>
</dbReference>
<feature type="chain" id="PRO_5021716878" evidence="4">
    <location>
        <begin position="24"/>
        <end position="987"/>
    </location>
</feature>
<evidence type="ECO:0000256" key="4">
    <source>
        <dbReference type="SAM" id="SignalP"/>
    </source>
</evidence>
<feature type="signal peptide" evidence="4">
    <location>
        <begin position="1"/>
        <end position="23"/>
    </location>
</feature>
<evidence type="ECO:0000259" key="5">
    <source>
        <dbReference type="Pfam" id="PF00326"/>
    </source>
</evidence>
<dbReference type="Pfam" id="PF07676">
    <property type="entry name" value="PD40"/>
    <property type="match status" value="2"/>
</dbReference>
<keyword evidence="2" id="KW-0720">Serine protease</keyword>
<organism evidence="6 7">
    <name type="scientific">Saltatorellus ferox</name>
    <dbReference type="NCBI Taxonomy" id="2528018"/>
    <lineage>
        <taxon>Bacteria</taxon>
        <taxon>Pseudomonadati</taxon>
        <taxon>Planctomycetota</taxon>
        <taxon>Planctomycetia</taxon>
        <taxon>Planctomycetia incertae sedis</taxon>
        <taxon>Saltatorellus</taxon>
    </lineage>
</organism>
<feature type="region of interest" description="Disordered" evidence="3">
    <location>
        <begin position="339"/>
        <end position="389"/>
    </location>
</feature>
<dbReference type="GO" id="GO:0006508">
    <property type="term" value="P:proteolysis"/>
    <property type="evidence" value="ECO:0007669"/>
    <property type="project" value="InterPro"/>
</dbReference>
<dbReference type="Proteomes" id="UP000320390">
    <property type="component" value="Chromosome"/>
</dbReference>